<proteinExistence type="predicted"/>
<evidence type="ECO:0000256" key="1">
    <source>
        <dbReference type="SAM" id="Phobius"/>
    </source>
</evidence>
<reference evidence="3 4" key="1">
    <citation type="journal article" date="2015" name="Nature">
        <title>rRNA introns, odd ribosomes, and small enigmatic genomes across a large radiation of phyla.</title>
        <authorList>
            <person name="Brown C.T."/>
            <person name="Hug L.A."/>
            <person name="Thomas B.C."/>
            <person name="Sharon I."/>
            <person name="Castelle C.J."/>
            <person name="Singh A."/>
            <person name="Wilkins M.J."/>
            <person name="Williams K.H."/>
            <person name="Banfield J.F."/>
        </authorList>
    </citation>
    <scope>NUCLEOTIDE SEQUENCE [LARGE SCALE GENOMIC DNA]</scope>
</reference>
<comment type="caution">
    <text evidence="3">The sequence shown here is derived from an EMBL/GenBank/DDBJ whole genome shotgun (WGS) entry which is preliminary data.</text>
</comment>
<evidence type="ECO:0000259" key="2">
    <source>
        <dbReference type="Pfam" id="PF08308"/>
    </source>
</evidence>
<protein>
    <submittedName>
        <fullName evidence="3">PEGA domain protein</fullName>
    </submittedName>
</protein>
<dbReference type="EMBL" id="LBRE01000006">
    <property type="protein sequence ID" value="KKP92739.1"/>
    <property type="molecule type" value="Genomic_DNA"/>
</dbReference>
<feature type="transmembrane region" description="Helical" evidence="1">
    <location>
        <begin position="16"/>
        <end position="37"/>
    </location>
</feature>
<dbReference type="Pfam" id="PF08308">
    <property type="entry name" value="PEGA"/>
    <property type="match status" value="1"/>
</dbReference>
<dbReference type="InterPro" id="IPR013229">
    <property type="entry name" value="PEGA"/>
</dbReference>
<keyword evidence="1" id="KW-1133">Transmembrane helix</keyword>
<keyword evidence="1" id="KW-0812">Transmembrane</keyword>
<dbReference type="Proteomes" id="UP000034140">
    <property type="component" value="Unassembled WGS sequence"/>
</dbReference>
<organism evidence="3 4">
    <name type="scientific">candidate division WS6 bacterium GW2011_GWC1_36_11</name>
    <dbReference type="NCBI Taxonomy" id="1619090"/>
    <lineage>
        <taxon>Bacteria</taxon>
        <taxon>Candidatus Dojkabacteria</taxon>
    </lineage>
</organism>
<gene>
    <name evidence="3" type="ORF">UR96_C0006G0015</name>
</gene>
<evidence type="ECO:0000313" key="3">
    <source>
        <dbReference type="EMBL" id="KKP92739.1"/>
    </source>
</evidence>
<accession>A0A0G0DEM7</accession>
<sequence>MKTSPKTKVKSHIGSILYPILYTLILFLVASTIYFYANGYRLDLFKQEITQTGVVTVESSPFGADVYVDQKLVGRTPKSTSLKIGTYHITVEKEGYYNWEKDIEIVEGKSTPIFPWLIKKDPKHITLWTSNGAIEKYWVNKEEDHIVFLTKEIQGYSLWEYTLNPALWDFSSNPSEILKLESNNIEITLSPSGLQALLKVTSETTSQYYLLNTQTLSQLSALKALDIDSTKKYKISWSNDNNYLVLDSTSGIYSYDLKLNQTNTLVEKLVSQKYIWTTDEQGFFYIVELSKDQTDNIYTYNLKQMDLLGNNTTYLISNFYFRYSDEYILQYREDGFVYSEFSSSPESTYSAGDITNISVNQKAQGVYIQTSLATYWFNIQTQKFMMLSAYPATFIEFNEDHERLIFKDENQISVFTFDKTEGDHTVNIGSKKIKNIADISKTSNLHWLTDSLDMTYLQEGAIYITDVDGDNKIQIAQPDNLLTFLIRNSNNTLLTFTKDEANKLSITELEIH</sequence>
<dbReference type="AlphaFoldDB" id="A0A0G0DEM7"/>
<keyword evidence="1" id="KW-0472">Membrane</keyword>
<dbReference type="SUPFAM" id="SSF69322">
    <property type="entry name" value="Tricorn protease domain 2"/>
    <property type="match status" value="1"/>
</dbReference>
<name>A0A0G0DEM7_9BACT</name>
<feature type="domain" description="PEGA" evidence="2">
    <location>
        <begin position="53"/>
        <end position="111"/>
    </location>
</feature>
<evidence type="ECO:0000313" key="4">
    <source>
        <dbReference type="Proteomes" id="UP000034140"/>
    </source>
</evidence>